<feature type="transmembrane region" description="Helical" evidence="5">
    <location>
        <begin position="117"/>
        <end position="137"/>
    </location>
</feature>
<evidence type="ECO:0000259" key="6">
    <source>
        <dbReference type="Pfam" id="PF07291"/>
    </source>
</evidence>
<keyword evidence="8" id="KW-1185">Reference proteome</keyword>
<feature type="domain" description="Methylamine utilisation protein MauE" evidence="6">
    <location>
        <begin position="10"/>
        <end position="135"/>
    </location>
</feature>
<dbReference type="GO" id="GO:0030416">
    <property type="term" value="P:methylamine metabolic process"/>
    <property type="evidence" value="ECO:0007669"/>
    <property type="project" value="InterPro"/>
</dbReference>
<dbReference type="RefSeq" id="WP_111844354.1">
    <property type="nucleotide sequence ID" value="NZ_UEGI01000006.1"/>
</dbReference>
<dbReference type="AlphaFoldDB" id="A0A5C6YZ85"/>
<evidence type="ECO:0000256" key="5">
    <source>
        <dbReference type="SAM" id="Phobius"/>
    </source>
</evidence>
<sequence>MVFVTKHRKLVINIVSLLFITLFVYAAISKLIDFETFAVQLAQSPLLSAYAGFIAWLVPGIEIIIAFFLMFGKYRTLALYASFTLMVMFTNYIWIILNYSDFIPCSCGGVLEKMSWMQHLIFNLVFILLAALGIFIGQKKIRQRKLLLLSLLAVFGIGIVVLFFVFSEKKMHQNNAFIRRHLPHFANKIKSHDLGYSSYYFAGIESDIVYLGNSTAPLLLTAMDTALTGTSVMKVQIDNMGLPFRRVRIEVSRNQFFVFDGIVPIIFKGSIHNWKANTFIYKPYYFSQAIILDGNSLAVCSQSSEDKKNMLGILSRDSVFRPIYNPLLLRSENDGVFDTDGQLLWNNSLKKLIYMYYYRNKFLVVDENLELIYQGKTIDTVNQVSLDITNLKRSGKKKLNPNTITINNNAATDKNLLFIQTDRLGKFESNRILEEAEIIDVYDIDKKTYVFSFYLYRPSNLHMRSFMVRDLKLYALMGSKLISYKLDTKMLEYNSNE</sequence>
<protein>
    <submittedName>
        <fullName evidence="7">DoxX family protein</fullName>
    </submittedName>
</protein>
<accession>A0A5C6YZ85</accession>
<evidence type="ECO:0000256" key="1">
    <source>
        <dbReference type="ARBA" id="ARBA00004141"/>
    </source>
</evidence>
<dbReference type="InterPro" id="IPR009908">
    <property type="entry name" value="Methylamine_util_MauE"/>
</dbReference>
<dbReference type="Proteomes" id="UP000321497">
    <property type="component" value="Unassembled WGS sequence"/>
</dbReference>
<comment type="caution">
    <text evidence="7">The sequence shown here is derived from an EMBL/GenBank/DDBJ whole genome shotgun (WGS) entry which is preliminary data.</text>
</comment>
<feature type="transmembrane region" description="Helical" evidence="5">
    <location>
        <begin position="10"/>
        <end position="28"/>
    </location>
</feature>
<keyword evidence="3 5" id="KW-1133">Transmembrane helix</keyword>
<gene>
    <name evidence="7" type="ORF">ESU54_10975</name>
</gene>
<organism evidence="7 8">
    <name type="scientific">Aequorivita antarctica</name>
    <dbReference type="NCBI Taxonomy" id="153266"/>
    <lineage>
        <taxon>Bacteria</taxon>
        <taxon>Pseudomonadati</taxon>
        <taxon>Bacteroidota</taxon>
        <taxon>Flavobacteriia</taxon>
        <taxon>Flavobacteriales</taxon>
        <taxon>Flavobacteriaceae</taxon>
        <taxon>Aequorivita</taxon>
    </lineage>
</organism>
<evidence type="ECO:0000256" key="3">
    <source>
        <dbReference type="ARBA" id="ARBA00022989"/>
    </source>
</evidence>
<evidence type="ECO:0000313" key="8">
    <source>
        <dbReference type="Proteomes" id="UP000321497"/>
    </source>
</evidence>
<dbReference type="EMBL" id="VORT01000007">
    <property type="protein sequence ID" value="TXD72737.1"/>
    <property type="molecule type" value="Genomic_DNA"/>
</dbReference>
<dbReference type="OrthoDB" id="673785at2"/>
<proteinExistence type="predicted"/>
<evidence type="ECO:0000256" key="2">
    <source>
        <dbReference type="ARBA" id="ARBA00022692"/>
    </source>
</evidence>
<dbReference type="GO" id="GO:0016020">
    <property type="term" value="C:membrane"/>
    <property type="evidence" value="ECO:0007669"/>
    <property type="project" value="UniProtKB-SubCell"/>
</dbReference>
<evidence type="ECO:0000313" key="7">
    <source>
        <dbReference type="EMBL" id="TXD72737.1"/>
    </source>
</evidence>
<keyword evidence="2 5" id="KW-0812">Transmembrane</keyword>
<feature type="transmembrane region" description="Helical" evidence="5">
    <location>
        <begin position="48"/>
        <end position="70"/>
    </location>
</feature>
<reference evidence="7 8" key="1">
    <citation type="submission" date="2019-08" db="EMBL/GenBank/DDBJ databases">
        <title>Genome of Aequorivita antarctica SW49 (type strain).</title>
        <authorList>
            <person name="Bowman J.P."/>
        </authorList>
    </citation>
    <scope>NUCLEOTIDE SEQUENCE [LARGE SCALE GENOMIC DNA]</scope>
    <source>
        <strain evidence="7 8">SW49</strain>
    </source>
</reference>
<comment type="subcellular location">
    <subcellularLocation>
        <location evidence="1">Membrane</location>
        <topology evidence="1">Multi-pass membrane protein</topology>
    </subcellularLocation>
</comment>
<dbReference type="Pfam" id="PF07291">
    <property type="entry name" value="MauE"/>
    <property type="match status" value="1"/>
</dbReference>
<feature type="transmembrane region" description="Helical" evidence="5">
    <location>
        <begin position="77"/>
        <end position="97"/>
    </location>
</feature>
<feature type="transmembrane region" description="Helical" evidence="5">
    <location>
        <begin position="146"/>
        <end position="166"/>
    </location>
</feature>
<evidence type="ECO:0000256" key="4">
    <source>
        <dbReference type="ARBA" id="ARBA00023136"/>
    </source>
</evidence>
<name>A0A5C6YZ85_9FLAO</name>
<keyword evidence="4 5" id="KW-0472">Membrane</keyword>